<gene>
    <name evidence="3" type="ORF">BOTBODRAFT_205114</name>
</gene>
<name>A0A067N3F8_BOTB1</name>
<evidence type="ECO:0000256" key="1">
    <source>
        <dbReference type="SAM" id="Coils"/>
    </source>
</evidence>
<dbReference type="OrthoDB" id="419631at2759"/>
<keyword evidence="1" id="KW-0175">Coiled coil</keyword>
<reference evidence="4" key="1">
    <citation type="journal article" date="2014" name="Proc. Natl. Acad. Sci. U.S.A.">
        <title>Extensive sampling of basidiomycete genomes demonstrates inadequacy of the white-rot/brown-rot paradigm for wood decay fungi.</title>
        <authorList>
            <person name="Riley R."/>
            <person name="Salamov A.A."/>
            <person name="Brown D.W."/>
            <person name="Nagy L.G."/>
            <person name="Floudas D."/>
            <person name="Held B.W."/>
            <person name="Levasseur A."/>
            <person name="Lombard V."/>
            <person name="Morin E."/>
            <person name="Otillar R."/>
            <person name="Lindquist E.A."/>
            <person name="Sun H."/>
            <person name="LaButti K.M."/>
            <person name="Schmutz J."/>
            <person name="Jabbour D."/>
            <person name="Luo H."/>
            <person name="Baker S.E."/>
            <person name="Pisabarro A.G."/>
            <person name="Walton J.D."/>
            <person name="Blanchette R.A."/>
            <person name="Henrissat B."/>
            <person name="Martin F."/>
            <person name="Cullen D."/>
            <person name="Hibbett D.S."/>
            <person name="Grigoriev I.V."/>
        </authorList>
    </citation>
    <scope>NUCLEOTIDE SEQUENCE [LARGE SCALE GENOMIC DNA]</scope>
    <source>
        <strain evidence="4">FD-172 SS1</strain>
    </source>
</reference>
<dbReference type="HOGENOM" id="CLU_1440825_0_0_1"/>
<proteinExistence type="predicted"/>
<feature type="compositionally biased region" description="Polar residues" evidence="2">
    <location>
        <begin position="57"/>
        <end position="67"/>
    </location>
</feature>
<feature type="coiled-coil region" evidence="1">
    <location>
        <begin position="69"/>
        <end position="180"/>
    </location>
</feature>
<organism evidence="3 4">
    <name type="scientific">Botryobasidium botryosum (strain FD-172 SS1)</name>
    <dbReference type="NCBI Taxonomy" id="930990"/>
    <lineage>
        <taxon>Eukaryota</taxon>
        <taxon>Fungi</taxon>
        <taxon>Dikarya</taxon>
        <taxon>Basidiomycota</taxon>
        <taxon>Agaricomycotina</taxon>
        <taxon>Agaricomycetes</taxon>
        <taxon>Cantharellales</taxon>
        <taxon>Botryobasidiaceae</taxon>
        <taxon>Botryobasidium</taxon>
    </lineage>
</organism>
<feature type="region of interest" description="Disordered" evidence="2">
    <location>
        <begin position="1"/>
        <end position="27"/>
    </location>
</feature>
<dbReference type="InterPro" id="IPR010736">
    <property type="entry name" value="SHIPPO-rpt"/>
</dbReference>
<dbReference type="Proteomes" id="UP000027195">
    <property type="component" value="Unassembled WGS sequence"/>
</dbReference>
<dbReference type="AlphaFoldDB" id="A0A067N3F8"/>
<dbReference type="Pfam" id="PF07004">
    <property type="entry name" value="SHIPPO-rpt"/>
    <property type="match status" value="2"/>
</dbReference>
<evidence type="ECO:0000313" key="3">
    <source>
        <dbReference type="EMBL" id="KDQ21505.1"/>
    </source>
</evidence>
<evidence type="ECO:0000256" key="2">
    <source>
        <dbReference type="SAM" id="MobiDB-lite"/>
    </source>
</evidence>
<sequence>MFSKAARFVPDKDNGVPGPGAYNPNTEYLEPNKLGAVVDKADRFKKVKPSDIPGPGTYNTTRSTQDPALTSLKQQLRTLQAQLTRLEKDRARDAEQYESKIAQAELRAQELVKEKSVLQSEAAIADKERRAATQREATLRAAMEKSEAALKNLNDKGSKLGSLQRKLEDLEKVHAEGKKRVRSFPHVP</sequence>
<accession>A0A067N3F8</accession>
<dbReference type="EMBL" id="KL198016">
    <property type="protein sequence ID" value="KDQ21505.1"/>
    <property type="molecule type" value="Genomic_DNA"/>
</dbReference>
<evidence type="ECO:0000313" key="4">
    <source>
        <dbReference type="Proteomes" id="UP000027195"/>
    </source>
</evidence>
<dbReference type="InParanoid" id="A0A067N3F8"/>
<keyword evidence="4" id="KW-1185">Reference proteome</keyword>
<feature type="region of interest" description="Disordered" evidence="2">
    <location>
        <begin position="46"/>
        <end position="67"/>
    </location>
</feature>
<protein>
    <submittedName>
        <fullName evidence="3">Uncharacterized protein</fullName>
    </submittedName>
</protein>